<comment type="caution">
    <text evidence="4">The sequence shown here is derived from an EMBL/GenBank/DDBJ whole genome shotgun (WGS) entry which is preliminary data.</text>
</comment>
<dbReference type="SUPFAM" id="SSF56672">
    <property type="entry name" value="DNA/RNA polymerases"/>
    <property type="match status" value="1"/>
</dbReference>
<feature type="domain" description="Reverse transcriptase" evidence="3">
    <location>
        <begin position="144"/>
        <end position="393"/>
    </location>
</feature>
<proteinExistence type="predicted"/>
<reference evidence="4" key="1">
    <citation type="submission" date="2021-02" db="EMBL/GenBank/DDBJ databases">
        <authorList>
            <person name="Nowell W R."/>
        </authorList>
    </citation>
    <scope>NUCLEOTIDE SEQUENCE</scope>
    <source>
        <strain evidence="4">Ploen Becks lab</strain>
    </source>
</reference>
<dbReference type="AlphaFoldDB" id="A0A814M6L0"/>
<evidence type="ECO:0000256" key="1">
    <source>
        <dbReference type="SAM" id="Coils"/>
    </source>
</evidence>
<feature type="non-terminal residue" evidence="4">
    <location>
        <position position="1"/>
    </location>
</feature>
<feature type="coiled-coil region" evidence="1">
    <location>
        <begin position="478"/>
        <end position="526"/>
    </location>
</feature>
<keyword evidence="5" id="KW-1185">Reference proteome</keyword>
<dbReference type="PANTHER" id="PTHR19446">
    <property type="entry name" value="REVERSE TRANSCRIPTASES"/>
    <property type="match status" value="1"/>
</dbReference>
<feature type="non-terminal residue" evidence="4">
    <location>
        <position position="738"/>
    </location>
</feature>
<evidence type="ECO:0000313" key="5">
    <source>
        <dbReference type="Proteomes" id="UP000663879"/>
    </source>
</evidence>
<dbReference type="CDD" id="cd01650">
    <property type="entry name" value="RT_nLTR_like"/>
    <property type="match status" value="1"/>
</dbReference>
<sequence length="738" mass="85189">EYFRNQKPQDFKNSKQFWQFFSSRIKVRSDNNSNEGVSNITVDNEPIDDKSKVSEIFNCFFTSNKGIKLNESIEQVNKQMKKMIKEQNLKIPGFKFSLTNGAELERLTNDLANSSNPGSCVIPVKFLKNASKKLFSTIAYLFNCCIIQNSIPNEWKKAVVTPLFKKKGSNDEINNYRAISILPPISKLFEKLISKQLKNYFEKNKLFSDSQHEFRSSHSFETALHEIISQMNKIKSKRLIGLFLFIDFKKAFDSVESKLLLLKLKYYGFNESAVKLIDNYFLNRSQVVKIDETVSGERSIQLGGPQGSVLGPLLFLIFINDIVFSLNDFIVKLFADDTTLISIDNDLPDLLAIKNFLIIKTSCDKNFKIINTLKMLTNQVNRNNRPGFQPGVLPQPTNTTTTDTTKPGNQLGVLPQPTNTTTKDTTKADPLEQLNKLEQKSNQLSSNDQDLIKEIISLQKTLLDQAKKSDPAKNDLKIQTLERELNNQQAKINSLSEQLKETERKLAEKTKENQNLLKNYAEFEEKVFKNFEIVQEQFEKFEKLDPDNLNNLLDNTINSIQDEFDGKIQKLEDTSYDSVRNLKLEIANVKEFLSNSIAERFAQVEKDIEAKEKEAKEFTENKLETLEQKFNDILEDDRKKLEINFDDVNTKVREDKEAINNLESKTDILNSQMDKNFVDMKKNIEEFYKKINDKIEKNGLRLSKEFDKVKRDMLNDLKLLRNESLNTRNLVGMRARAD</sequence>
<dbReference type="Pfam" id="PF00078">
    <property type="entry name" value="RVT_1"/>
    <property type="match status" value="1"/>
</dbReference>
<feature type="coiled-coil region" evidence="1">
    <location>
        <begin position="594"/>
        <end position="672"/>
    </location>
</feature>
<name>A0A814M6L0_9BILA</name>
<gene>
    <name evidence="4" type="ORF">OXX778_LOCUS19845</name>
</gene>
<organism evidence="4 5">
    <name type="scientific">Brachionus calyciflorus</name>
    <dbReference type="NCBI Taxonomy" id="104777"/>
    <lineage>
        <taxon>Eukaryota</taxon>
        <taxon>Metazoa</taxon>
        <taxon>Spiralia</taxon>
        <taxon>Gnathifera</taxon>
        <taxon>Rotifera</taxon>
        <taxon>Eurotatoria</taxon>
        <taxon>Monogononta</taxon>
        <taxon>Pseudotrocha</taxon>
        <taxon>Ploima</taxon>
        <taxon>Brachionidae</taxon>
        <taxon>Brachionus</taxon>
    </lineage>
</organism>
<dbReference type="Proteomes" id="UP000663879">
    <property type="component" value="Unassembled WGS sequence"/>
</dbReference>
<accession>A0A814M6L0</accession>
<feature type="region of interest" description="Disordered" evidence="2">
    <location>
        <begin position="384"/>
        <end position="430"/>
    </location>
</feature>
<evidence type="ECO:0000259" key="3">
    <source>
        <dbReference type="PROSITE" id="PS50878"/>
    </source>
</evidence>
<dbReference type="EMBL" id="CAJNOC010006241">
    <property type="protein sequence ID" value="CAF1073460.1"/>
    <property type="molecule type" value="Genomic_DNA"/>
</dbReference>
<dbReference type="PROSITE" id="PS50878">
    <property type="entry name" value="RT_POL"/>
    <property type="match status" value="1"/>
</dbReference>
<protein>
    <recommendedName>
        <fullName evidence="3">Reverse transcriptase domain-containing protein</fullName>
    </recommendedName>
</protein>
<dbReference type="InterPro" id="IPR000477">
    <property type="entry name" value="RT_dom"/>
</dbReference>
<dbReference type="InterPro" id="IPR043502">
    <property type="entry name" value="DNA/RNA_pol_sf"/>
</dbReference>
<keyword evidence="1" id="KW-0175">Coiled coil</keyword>
<dbReference type="OrthoDB" id="8057773at2759"/>
<evidence type="ECO:0000256" key="2">
    <source>
        <dbReference type="SAM" id="MobiDB-lite"/>
    </source>
</evidence>
<evidence type="ECO:0000313" key="4">
    <source>
        <dbReference type="EMBL" id="CAF1073460.1"/>
    </source>
</evidence>